<dbReference type="Pfam" id="PF00176">
    <property type="entry name" value="SNF2-rel_dom"/>
    <property type="match status" value="1"/>
</dbReference>
<dbReference type="PROSITE" id="PS51192">
    <property type="entry name" value="HELICASE_ATP_BIND_1"/>
    <property type="match status" value="1"/>
</dbReference>
<evidence type="ECO:0000256" key="1">
    <source>
        <dbReference type="ARBA" id="ARBA00004123"/>
    </source>
</evidence>
<dbReference type="EMBL" id="CABITT030000001">
    <property type="protein sequence ID" value="VVA90920.1"/>
    <property type="molecule type" value="Genomic_DNA"/>
</dbReference>
<evidence type="ECO:0000256" key="5">
    <source>
        <dbReference type="ARBA" id="ARBA00022771"/>
    </source>
</evidence>
<dbReference type="PROSITE" id="PS50089">
    <property type="entry name" value="ZF_RING_2"/>
    <property type="match status" value="1"/>
</dbReference>
<dbReference type="Pfam" id="PF00271">
    <property type="entry name" value="Helicase_C"/>
    <property type="match status" value="1"/>
</dbReference>
<dbReference type="GO" id="GO:0004386">
    <property type="term" value="F:helicase activity"/>
    <property type="evidence" value="ECO:0007669"/>
    <property type="project" value="UniProtKB-KW"/>
</dbReference>
<dbReference type="CDD" id="cd18793">
    <property type="entry name" value="SF2_C_SNF"/>
    <property type="match status" value="1"/>
</dbReference>
<dbReference type="InterPro" id="IPR000330">
    <property type="entry name" value="SNF2_N"/>
</dbReference>
<comment type="similarity">
    <text evidence="2">Belongs to the SNF2/RAD54 helicase family. RAD16 subfamily.</text>
</comment>
<dbReference type="SUPFAM" id="SSF57850">
    <property type="entry name" value="RING/U-box"/>
    <property type="match status" value="1"/>
</dbReference>
<organism evidence="21 22">
    <name type="scientific">Arabis nemorensis</name>
    <dbReference type="NCBI Taxonomy" id="586526"/>
    <lineage>
        <taxon>Eukaryota</taxon>
        <taxon>Viridiplantae</taxon>
        <taxon>Streptophyta</taxon>
        <taxon>Embryophyta</taxon>
        <taxon>Tracheophyta</taxon>
        <taxon>Spermatophyta</taxon>
        <taxon>Magnoliopsida</taxon>
        <taxon>eudicotyledons</taxon>
        <taxon>Gunneridae</taxon>
        <taxon>Pentapetalae</taxon>
        <taxon>rosids</taxon>
        <taxon>malvids</taxon>
        <taxon>Brassicales</taxon>
        <taxon>Brassicaceae</taxon>
        <taxon>Arabideae</taxon>
        <taxon>Arabis</taxon>
    </lineage>
</organism>
<dbReference type="SMART" id="SM00184">
    <property type="entry name" value="RING"/>
    <property type="match status" value="1"/>
</dbReference>
<evidence type="ECO:0000256" key="17">
    <source>
        <dbReference type="SAM" id="MobiDB-lite"/>
    </source>
</evidence>
<dbReference type="GO" id="GO:0080188">
    <property type="term" value="P:gene silencing by siRNA-directed DNA methylation"/>
    <property type="evidence" value="ECO:0007669"/>
    <property type="project" value="UniProtKB-ARBA"/>
</dbReference>
<dbReference type="Gene3D" id="3.30.40.10">
    <property type="entry name" value="Zinc/RING finger domain, C3HC4 (zinc finger)"/>
    <property type="match status" value="1"/>
</dbReference>
<evidence type="ECO:0000256" key="9">
    <source>
        <dbReference type="ARBA" id="ARBA00022840"/>
    </source>
</evidence>
<dbReference type="GO" id="GO:0008094">
    <property type="term" value="F:ATP-dependent activity, acting on DNA"/>
    <property type="evidence" value="ECO:0007669"/>
    <property type="project" value="TreeGrafter"/>
</dbReference>
<dbReference type="Pfam" id="PF00097">
    <property type="entry name" value="zf-C3HC4"/>
    <property type="match status" value="1"/>
</dbReference>
<dbReference type="FunFam" id="3.40.50.10810:FF:000068">
    <property type="entry name" value="SNF2 domain-containing protein / helicase domain-containing protein / zinc finger protein-like protein"/>
    <property type="match status" value="1"/>
</dbReference>
<dbReference type="PROSITE" id="PS51194">
    <property type="entry name" value="HELICASE_CTER"/>
    <property type="match status" value="1"/>
</dbReference>
<keyword evidence="4" id="KW-0547">Nucleotide-binding</keyword>
<dbReference type="Gene3D" id="3.40.50.10810">
    <property type="entry name" value="Tandem AAA-ATPase domain"/>
    <property type="match status" value="2"/>
</dbReference>
<gene>
    <name evidence="21" type="ORF">ANE_LOCUS1365</name>
</gene>
<evidence type="ECO:0000259" key="20">
    <source>
        <dbReference type="PROSITE" id="PS51194"/>
    </source>
</evidence>
<evidence type="ECO:0000256" key="10">
    <source>
        <dbReference type="ARBA" id="ARBA00022853"/>
    </source>
</evidence>
<dbReference type="InterPro" id="IPR038718">
    <property type="entry name" value="SNF2-like_sf"/>
</dbReference>
<dbReference type="Gene3D" id="3.40.50.300">
    <property type="entry name" value="P-loop containing nucleotide triphosphate hydrolases"/>
    <property type="match status" value="1"/>
</dbReference>
<dbReference type="GO" id="GO:0003677">
    <property type="term" value="F:DNA binding"/>
    <property type="evidence" value="ECO:0007669"/>
    <property type="project" value="UniProtKB-KW"/>
</dbReference>
<dbReference type="GO" id="GO:0016787">
    <property type="term" value="F:hydrolase activity"/>
    <property type="evidence" value="ECO:0007669"/>
    <property type="project" value="UniProtKB-KW"/>
</dbReference>
<keyword evidence="15" id="KW-0539">Nucleus</keyword>
<evidence type="ECO:0000313" key="21">
    <source>
        <dbReference type="EMBL" id="VVA90920.1"/>
    </source>
</evidence>
<dbReference type="InterPro" id="IPR001650">
    <property type="entry name" value="Helicase_C-like"/>
</dbReference>
<feature type="region of interest" description="Disordered" evidence="17">
    <location>
        <begin position="716"/>
        <end position="745"/>
    </location>
</feature>
<accession>A0A565AN87</accession>
<keyword evidence="5 16" id="KW-0863">Zinc-finger</keyword>
<evidence type="ECO:0000313" key="22">
    <source>
        <dbReference type="Proteomes" id="UP000489600"/>
    </source>
</evidence>
<dbReference type="FunFam" id="3.40.50.10810:FF:000071">
    <property type="entry name" value="SNF2 domain-containing protein / helicase domain-containing protein / zinc finger protein-like protein"/>
    <property type="match status" value="1"/>
</dbReference>
<reference evidence="21" key="1">
    <citation type="submission" date="2019-07" db="EMBL/GenBank/DDBJ databases">
        <authorList>
            <person name="Dittberner H."/>
        </authorList>
    </citation>
    <scope>NUCLEOTIDE SEQUENCE [LARGE SCALE GENOMIC DNA]</scope>
</reference>
<dbReference type="InterPro" id="IPR013083">
    <property type="entry name" value="Znf_RING/FYVE/PHD"/>
</dbReference>
<keyword evidence="10" id="KW-0156">Chromatin regulator</keyword>
<evidence type="ECO:0000256" key="16">
    <source>
        <dbReference type="PROSITE-ProRule" id="PRU00175"/>
    </source>
</evidence>
<comment type="subcellular location">
    <subcellularLocation>
        <location evidence="1">Nucleus</location>
    </subcellularLocation>
</comment>
<comment type="caution">
    <text evidence="21">The sequence shown here is derived from an EMBL/GenBank/DDBJ whole genome shotgun (WGS) entry which is preliminary data.</text>
</comment>
<dbReference type="PANTHER" id="PTHR45626:SF16">
    <property type="entry name" value="ATP-DEPENDENT HELICASE ULS1"/>
    <property type="match status" value="1"/>
</dbReference>
<dbReference type="GO" id="GO:0005524">
    <property type="term" value="F:ATP binding"/>
    <property type="evidence" value="ECO:0007669"/>
    <property type="project" value="UniProtKB-KW"/>
</dbReference>
<feature type="domain" description="Helicase ATP-binding" evidence="19">
    <location>
        <begin position="558"/>
        <end position="813"/>
    </location>
</feature>
<feature type="domain" description="Helicase C-terminal" evidence="20">
    <location>
        <begin position="1118"/>
        <end position="1277"/>
    </location>
</feature>
<dbReference type="PANTHER" id="PTHR45626">
    <property type="entry name" value="TRANSCRIPTION TERMINATION FACTOR 2-RELATED"/>
    <property type="match status" value="1"/>
</dbReference>
<evidence type="ECO:0008006" key="23">
    <source>
        <dbReference type="Google" id="ProtNLM"/>
    </source>
</evidence>
<dbReference type="SMART" id="SM00487">
    <property type="entry name" value="DEXDc"/>
    <property type="match status" value="1"/>
</dbReference>
<keyword evidence="8" id="KW-0862">Zinc</keyword>
<sequence>MAQDGSVFQPFDWMLTDDCSRGFVFGVEDDDLMIDVESIYRILDEESDSTEVKQENMTRVGSSVAESGELRNTLMENGSQATGLFPYRDSYGSRASQTELPVPSSFDDPGNGGLGPNATCFSDYRSNVVSYAVKCESGTVSNLDETMFDSKLTPCSPTMVGQYFNTMPGNGPRIEATQNSSVMSHFSHDSSSIIGGADICTFSEPYGHHTSPNSVNGYTFQFFPNKEEFVNNFESGFSECQSDGASHMVFDSHVRLDNGNLEKNSTPDDASSGREFSIKCEIFPSDSFVKPYNSFYGHPVDKEPEQPYNCPSIFQENRAVHVKVKPEIELENMVYSSVPGMGSICSDVQTFAGTRLQWSGVSNSGVSYQIDVGKEYSFMEPQTAFPGQGIDSRSFYKCFDIDDCFQHVADPEPETLSTEYLDFLVVDEDREYNQLRKAGFNISSVSSGTVEILSSERIPQKDDDSDICKIESKGVSVNPHLSLAVQRPVFSSEHCTVSQTFNNCGGLKLESNKGNMIFQAALQDLSQPNSEASPPDGFLAVPLLRHQRIALAWMSQKETSGDPCFGGILADDQGLGKTVSTIALILTERSTPSLPCEEDLKNGGSDQFDHSQVVVNENKVGADSLCKTKGMPAAGTLIVCPTSLIRQWEDELRKKVTLEANLSVLVYHGCSRTTDPHELAKYDVVITTYAIVNVEVPKQPLSDKDDKKGDIHDGGVEFASFGSNKKDPPNTQKRGTKRKHGDSESVVALSGPVAEVSWFRVVLDEAQSIKNYKTQAARACCGLHAKRRWCLSGTPIQNSIDDLYSYFRFLKYNPYSTFQSFRDTVKNPIIRNPVEGYQKLQAILKTILLRRTKDTLLDGNPIISLPPKSIELRKVDFTKEERDFYSKLECDSRDQFKKFAYADMQLHCQEYADAGTVKQNYVNILLMLLRLRQACGHPLLVSSSSLISSVEVAKKLPYEKQTFLRNCLEASLAKCGICNGAPEDAVVSVCGHVFCKHCICECLTGDNNQCPLSNCKVGLGISSLFSKETLDNAMLVLYELEAPSDCTTSKFVGIGESCFENLPCGSSKIKAALEILQSLSRPQSPTTVKNDLNQSSQNGENLHLNVSSSFPATPVKSSVDSLVKVVGGKAIVFSQWTKMLDLLEAGLKSSCIQYRRFDGKMSVAARDEAIQDFNTLPEVSVILMSLKAASLGLNMVAASHVLMLDLWWNPTTEDQAIDRAHRIGQTRPVSVVRFTVKDTVEDRILALQQKKRMMVASAFGEDEKGGRQSHLSEEDLNYLFMA</sequence>
<keyword evidence="14" id="KW-0804">Transcription</keyword>
<keyword evidence="7" id="KW-0347">Helicase</keyword>
<keyword evidence="9" id="KW-0067">ATP-binding</keyword>
<keyword evidence="6" id="KW-0378">Hydrolase</keyword>
<dbReference type="SMART" id="SM00490">
    <property type="entry name" value="HELICc"/>
    <property type="match status" value="1"/>
</dbReference>
<keyword evidence="11" id="KW-0805">Transcription regulation</keyword>
<evidence type="ECO:0000259" key="19">
    <source>
        <dbReference type="PROSITE" id="PS51192"/>
    </source>
</evidence>
<keyword evidence="3" id="KW-0479">Metal-binding</keyword>
<evidence type="ECO:0000256" key="3">
    <source>
        <dbReference type="ARBA" id="ARBA00022723"/>
    </source>
</evidence>
<evidence type="ECO:0000256" key="14">
    <source>
        <dbReference type="ARBA" id="ARBA00023163"/>
    </source>
</evidence>
<dbReference type="InterPro" id="IPR050628">
    <property type="entry name" value="SNF2_RAD54_helicase_TF"/>
</dbReference>
<dbReference type="InterPro" id="IPR018957">
    <property type="entry name" value="Znf_C3HC4_RING-type"/>
</dbReference>
<name>A0A565AN87_9BRAS</name>
<evidence type="ECO:0000256" key="11">
    <source>
        <dbReference type="ARBA" id="ARBA00023015"/>
    </source>
</evidence>
<dbReference type="GO" id="GO:0008270">
    <property type="term" value="F:zinc ion binding"/>
    <property type="evidence" value="ECO:0007669"/>
    <property type="project" value="UniProtKB-KW"/>
</dbReference>
<dbReference type="InterPro" id="IPR027417">
    <property type="entry name" value="P-loop_NTPase"/>
</dbReference>
<keyword evidence="12" id="KW-0238">DNA-binding</keyword>
<keyword evidence="22" id="KW-1185">Reference proteome</keyword>
<evidence type="ECO:0000256" key="15">
    <source>
        <dbReference type="ARBA" id="ARBA00023242"/>
    </source>
</evidence>
<dbReference type="OrthoDB" id="448448at2759"/>
<dbReference type="InterPro" id="IPR001841">
    <property type="entry name" value="Znf_RING"/>
</dbReference>
<dbReference type="SUPFAM" id="SSF52540">
    <property type="entry name" value="P-loop containing nucleoside triphosphate hydrolases"/>
    <property type="match status" value="2"/>
</dbReference>
<dbReference type="InterPro" id="IPR017907">
    <property type="entry name" value="Znf_RING_CS"/>
</dbReference>
<evidence type="ECO:0000256" key="7">
    <source>
        <dbReference type="ARBA" id="ARBA00022806"/>
    </source>
</evidence>
<evidence type="ECO:0000256" key="12">
    <source>
        <dbReference type="ARBA" id="ARBA00023125"/>
    </source>
</evidence>
<evidence type="ECO:0000259" key="18">
    <source>
        <dbReference type="PROSITE" id="PS50089"/>
    </source>
</evidence>
<keyword evidence="13" id="KW-0943">RNA-mediated gene silencing</keyword>
<dbReference type="GO" id="GO:0005634">
    <property type="term" value="C:nucleus"/>
    <property type="evidence" value="ECO:0007669"/>
    <property type="project" value="UniProtKB-SubCell"/>
</dbReference>
<evidence type="ECO:0000256" key="8">
    <source>
        <dbReference type="ARBA" id="ARBA00022833"/>
    </source>
</evidence>
<dbReference type="CDD" id="cd18008">
    <property type="entry name" value="DEXDc_SHPRH-like"/>
    <property type="match status" value="1"/>
</dbReference>
<protein>
    <recommendedName>
        <fullName evidence="23">Helicase-like transcription factor CHR28</fullName>
    </recommendedName>
</protein>
<dbReference type="InterPro" id="IPR014001">
    <property type="entry name" value="Helicase_ATP-bd"/>
</dbReference>
<proteinExistence type="inferred from homology"/>
<dbReference type="PROSITE" id="PS00518">
    <property type="entry name" value="ZF_RING_1"/>
    <property type="match status" value="1"/>
</dbReference>
<evidence type="ECO:0000256" key="2">
    <source>
        <dbReference type="ARBA" id="ARBA00008438"/>
    </source>
</evidence>
<dbReference type="Proteomes" id="UP000489600">
    <property type="component" value="Unassembled WGS sequence"/>
</dbReference>
<evidence type="ECO:0000256" key="4">
    <source>
        <dbReference type="ARBA" id="ARBA00022741"/>
    </source>
</evidence>
<feature type="domain" description="RING-type" evidence="18">
    <location>
        <begin position="975"/>
        <end position="1014"/>
    </location>
</feature>
<dbReference type="InterPro" id="IPR049730">
    <property type="entry name" value="SNF2/RAD54-like_C"/>
</dbReference>
<evidence type="ECO:0000256" key="13">
    <source>
        <dbReference type="ARBA" id="ARBA00023158"/>
    </source>
</evidence>
<evidence type="ECO:0000256" key="6">
    <source>
        <dbReference type="ARBA" id="ARBA00022801"/>
    </source>
</evidence>
<dbReference type="GO" id="GO:0006281">
    <property type="term" value="P:DNA repair"/>
    <property type="evidence" value="ECO:0007669"/>
    <property type="project" value="TreeGrafter"/>
</dbReference>